<dbReference type="RefSeq" id="WP_203797559.1">
    <property type="nucleotide sequence ID" value="NZ_BOMY01000001.1"/>
</dbReference>
<evidence type="ECO:0000313" key="1">
    <source>
        <dbReference type="EMBL" id="GIF17495.1"/>
    </source>
</evidence>
<keyword evidence="2" id="KW-1185">Reference proteome</keyword>
<reference evidence="1" key="1">
    <citation type="submission" date="2021-01" db="EMBL/GenBank/DDBJ databases">
        <title>Whole genome shotgun sequence of Actinoplanes tereljensis NBRC 105297.</title>
        <authorList>
            <person name="Komaki H."/>
            <person name="Tamura T."/>
        </authorList>
    </citation>
    <scope>NUCLEOTIDE SEQUENCE</scope>
    <source>
        <strain evidence="1">NBRC 105297</strain>
    </source>
</reference>
<comment type="caution">
    <text evidence="1">The sequence shown here is derived from an EMBL/GenBank/DDBJ whole genome shotgun (WGS) entry which is preliminary data.</text>
</comment>
<accession>A0A919TQJ8</accession>
<evidence type="ECO:0000313" key="2">
    <source>
        <dbReference type="Proteomes" id="UP000623608"/>
    </source>
</evidence>
<dbReference type="AlphaFoldDB" id="A0A919TQJ8"/>
<name>A0A919TQJ8_9ACTN</name>
<sequence length="114" mass="13117">MPTDTPPSGKAQARDYDGLFKTVLEANPADTVRIFFGLETDGREVVLEGPTEQQRHLTRSRDKTYILRRDEEEQDRAEKDGLPVPMHEVCHIEIQVERVAGFQERMVSYRGSRD</sequence>
<protein>
    <submittedName>
        <fullName evidence="1">Uncharacterized protein</fullName>
    </submittedName>
</protein>
<dbReference type="Proteomes" id="UP000623608">
    <property type="component" value="Unassembled WGS sequence"/>
</dbReference>
<proteinExistence type="predicted"/>
<gene>
    <name evidence="1" type="ORF">Ate02nite_02250</name>
</gene>
<organism evidence="1 2">
    <name type="scientific">Paractinoplanes tereljensis</name>
    <dbReference type="NCBI Taxonomy" id="571912"/>
    <lineage>
        <taxon>Bacteria</taxon>
        <taxon>Bacillati</taxon>
        <taxon>Actinomycetota</taxon>
        <taxon>Actinomycetes</taxon>
        <taxon>Micromonosporales</taxon>
        <taxon>Micromonosporaceae</taxon>
        <taxon>Paractinoplanes</taxon>
    </lineage>
</organism>
<dbReference type="EMBL" id="BOMY01000001">
    <property type="protein sequence ID" value="GIF17495.1"/>
    <property type="molecule type" value="Genomic_DNA"/>
</dbReference>